<dbReference type="InterPro" id="IPR006675">
    <property type="entry name" value="HDIG_dom"/>
</dbReference>
<dbReference type="RefSeq" id="WP_413779109.1">
    <property type="nucleotide sequence ID" value="NZ_JAUOZS010000001.1"/>
</dbReference>
<dbReference type="Proteomes" id="UP001254848">
    <property type="component" value="Unassembled WGS sequence"/>
</dbReference>
<dbReference type="SUPFAM" id="SSF109604">
    <property type="entry name" value="HD-domain/PDEase-like"/>
    <property type="match status" value="1"/>
</dbReference>
<dbReference type="NCBIfam" id="TIGR00277">
    <property type="entry name" value="HDIG"/>
    <property type="match status" value="1"/>
</dbReference>
<organism evidence="3 4">
    <name type="scientific">Anaeroselena agilis</name>
    <dbReference type="NCBI Taxonomy" id="3063788"/>
    <lineage>
        <taxon>Bacteria</taxon>
        <taxon>Bacillati</taxon>
        <taxon>Bacillota</taxon>
        <taxon>Negativicutes</taxon>
        <taxon>Acetonemataceae</taxon>
        <taxon>Anaeroselena</taxon>
    </lineage>
</organism>
<dbReference type="InterPro" id="IPR006674">
    <property type="entry name" value="HD_domain"/>
</dbReference>
<dbReference type="SMART" id="SM00471">
    <property type="entry name" value="HDc"/>
    <property type="match status" value="1"/>
</dbReference>
<keyword evidence="3" id="KW-0378">Hydrolase</keyword>
<dbReference type="GO" id="GO:0016787">
    <property type="term" value="F:hydrolase activity"/>
    <property type="evidence" value="ECO:0007669"/>
    <property type="project" value="UniProtKB-KW"/>
</dbReference>
<protein>
    <submittedName>
        <fullName evidence="3">HD-GYP domain-containing protein</fullName>
        <ecNumber evidence="3">3.1.4.-</ecNumber>
    </submittedName>
</protein>
<evidence type="ECO:0000313" key="3">
    <source>
        <dbReference type="EMBL" id="MDT8900571.1"/>
    </source>
</evidence>
<proteinExistence type="predicted"/>
<reference evidence="3 4" key="1">
    <citation type="submission" date="2023-07" db="EMBL/GenBank/DDBJ databases">
        <title>The novel representative of Negativicutes class, Anaeroselena agilis gen. nov. sp. nov.</title>
        <authorList>
            <person name="Prokofeva M.I."/>
            <person name="Elcheninov A.G."/>
            <person name="Klyukina A."/>
            <person name="Kublanov I.V."/>
            <person name="Frolov E.N."/>
            <person name="Podosokorskaya O.A."/>
        </authorList>
    </citation>
    <scope>NUCLEOTIDE SEQUENCE [LARGE SCALE GENOMIC DNA]</scope>
    <source>
        <strain evidence="3 4">4137-cl</strain>
    </source>
</reference>
<dbReference type="PANTHER" id="PTHR43155">
    <property type="entry name" value="CYCLIC DI-GMP PHOSPHODIESTERASE PA4108-RELATED"/>
    <property type="match status" value="1"/>
</dbReference>
<gene>
    <name evidence="3" type="ORF">Q4T40_04870</name>
</gene>
<keyword evidence="4" id="KW-1185">Reference proteome</keyword>
<evidence type="ECO:0000259" key="1">
    <source>
        <dbReference type="PROSITE" id="PS51831"/>
    </source>
</evidence>
<dbReference type="PROSITE" id="PS51832">
    <property type="entry name" value="HD_GYP"/>
    <property type="match status" value="1"/>
</dbReference>
<name>A0ABU3NUS3_9FIRM</name>
<comment type="caution">
    <text evidence="3">The sequence shown here is derived from an EMBL/GenBank/DDBJ whole genome shotgun (WGS) entry which is preliminary data.</text>
</comment>
<dbReference type="PROSITE" id="PS51831">
    <property type="entry name" value="HD"/>
    <property type="match status" value="1"/>
</dbReference>
<evidence type="ECO:0000259" key="2">
    <source>
        <dbReference type="PROSITE" id="PS51832"/>
    </source>
</evidence>
<dbReference type="EMBL" id="JAUOZS010000001">
    <property type="protein sequence ID" value="MDT8900571.1"/>
    <property type="molecule type" value="Genomic_DNA"/>
</dbReference>
<feature type="domain" description="HD-GYP" evidence="2">
    <location>
        <begin position="115"/>
        <end position="312"/>
    </location>
</feature>
<accession>A0ABU3NUS3</accession>
<dbReference type="CDD" id="cd00077">
    <property type="entry name" value="HDc"/>
    <property type="match status" value="1"/>
</dbReference>
<dbReference type="InterPro" id="IPR037522">
    <property type="entry name" value="HD_GYP_dom"/>
</dbReference>
<feature type="domain" description="HD" evidence="1">
    <location>
        <begin position="137"/>
        <end position="260"/>
    </location>
</feature>
<dbReference type="EC" id="3.1.4.-" evidence="3"/>
<dbReference type="InterPro" id="IPR003607">
    <property type="entry name" value="HD/PDEase_dom"/>
</dbReference>
<evidence type="ECO:0000313" key="4">
    <source>
        <dbReference type="Proteomes" id="UP001254848"/>
    </source>
</evidence>
<dbReference type="Gene3D" id="1.10.3210.10">
    <property type="entry name" value="Hypothetical protein af1432"/>
    <property type="match status" value="1"/>
</dbReference>
<dbReference type="Pfam" id="PF13487">
    <property type="entry name" value="HD_5"/>
    <property type="match status" value="1"/>
</dbReference>
<sequence length="355" mass="39483">MLWITRHHLLSEVQTGMILARPVVSDDMSILLNENTVLTDSMLALLKTWQIQSLYVKEIIREGGHNISGFGSEQEAFGRNYADIVRTLKDVFEKTRYFKEVPLGQVQELADQTIESLVNATGVISHLASVRAADDYTFRHSLNVGVIAGLLAKWLKFRGKGLREIVLAGLLHDIGKTQVPLEILNKPGPLSGEEMAVIEEHPIKGYKLIEDTDLIPQSVKLCVLQHHERLDGSGYPLAIAGKEIADYARIIAVADVYDAMTSRRVYRGALTPFSVIAEIFAEMFIRLDPAVALPFISHVRDSLVGFLVRLSDGTEARVVYLDKDRPAQPVVKLAGGDYIDLEKRRDLTITEVIAS</sequence>
<dbReference type="PANTHER" id="PTHR43155:SF2">
    <property type="entry name" value="CYCLIC DI-GMP PHOSPHODIESTERASE PA4108"/>
    <property type="match status" value="1"/>
</dbReference>